<name>A0ABY4I5M9_CHIFI</name>
<dbReference type="EMBL" id="CP095855">
    <property type="protein sequence ID" value="UPK71392.1"/>
    <property type="molecule type" value="Genomic_DNA"/>
</dbReference>
<dbReference type="RefSeq" id="WP_247813471.1">
    <property type="nucleotide sequence ID" value="NZ_CP095855.1"/>
</dbReference>
<evidence type="ECO:0000313" key="2">
    <source>
        <dbReference type="Proteomes" id="UP000830198"/>
    </source>
</evidence>
<reference evidence="1 2" key="1">
    <citation type="submission" date="2022-04" db="EMBL/GenBank/DDBJ databases">
        <title>The arsenic-methylating capacity of Chitinophaga filiformis YT5 during chitin decomposition.</title>
        <authorList>
            <person name="Chen G."/>
            <person name="Liang Y."/>
        </authorList>
    </citation>
    <scope>NUCLEOTIDE SEQUENCE [LARGE SCALE GENOMIC DNA]</scope>
    <source>
        <strain evidence="1 2">YT5</strain>
    </source>
</reference>
<sequence>MKTISFHDFESNGENCTGWYDKKKKSMIDIDPGLTQTPVNVYLIEVPGWDRIDPIGKSRTDTWFTGTESNDVRYINDIPMVVNPTATFKHISETSVAKIIRDNRRKQGLPAERVVVPKTVKVRYRGL</sequence>
<proteinExistence type="predicted"/>
<evidence type="ECO:0000313" key="1">
    <source>
        <dbReference type="EMBL" id="UPK71392.1"/>
    </source>
</evidence>
<organism evidence="1 2">
    <name type="scientific">Chitinophaga filiformis</name>
    <name type="common">Myxococcus filiformis</name>
    <name type="synonym">Flexibacter filiformis</name>
    <dbReference type="NCBI Taxonomy" id="104663"/>
    <lineage>
        <taxon>Bacteria</taxon>
        <taxon>Pseudomonadati</taxon>
        <taxon>Bacteroidota</taxon>
        <taxon>Chitinophagia</taxon>
        <taxon>Chitinophagales</taxon>
        <taxon>Chitinophagaceae</taxon>
        <taxon>Chitinophaga</taxon>
    </lineage>
</organism>
<accession>A0ABY4I5M9</accession>
<protein>
    <submittedName>
        <fullName evidence="1">Uncharacterized protein</fullName>
    </submittedName>
</protein>
<gene>
    <name evidence="1" type="ORF">MYF79_08890</name>
</gene>
<keyword evidence="2" id="KW-1185">Reference proteome</keyword>
<dbReference type="Proteomes" id="UP000830198">
    <property type="component" value="Chromosome"/>
</dbReference>